<dbReference type="AlphaFoldDB" id="A0A1H6FZ88"/>
<feature type="region of interest" description="Disordered" evidence="1">
    <location>
        <begin position="371"/>
        <end position="400"/>
    </location>
</feature>
<dbReference type="InterPro" id="IPR001509">
    <property type="entry name" value="Epimerase_deHydtase"/>
</dbReference>
<sequence>MSSKRVLITGLSTYWGGRLAQALERDASLEAIVGVDTREPHVELERTEFVKVGAEHALLRRIVEAAEIDTVVDTRLIVDSWGHSTAELHDNNALGTMNILAACSGSDSPVRKLVFKSSAHYYGCHQDDPAFFEESMPRTYPPDTPLEREILEAEASVAEFAEQNPQCRVTLLRCVNVLGPDIDTSHVRLFSLPSVPMILGFDPRYQFVHEDDVVRALEHAVVNDLHGIFNVAADGVLALSEVAGLLGKPYVPLLPPWGTSIAATMLRRLGLPLTPEGLRLLRFGRGVDNRRFKATGFEYRYTSREAVQKLAEHLRLHPIVRGAQEPYRYEREVEEFLRWSPYVRREAASDEATREQLAELERLVRRLAERIGETSGGSEEAVAAGKAQGGAEESVEDRGR</sequence>
<dbReference type="STRING" id="29539.SAMN02745716_1837"/>
<dbReference type="PANTHER" id="PTHR43245">
    <property type="entry name" value="BIFUNCTIONAL POLYMYXIN RESISTANCE PROTEIN ARNA"/>
    <property type="match status" value="1"/>
</dbReference>
<evidence type="ECO:0000313" key="4">
    <source>
        <dbReference type="Proteomes" id="UP000222056"/>
    </source>
</evidence>
<dbReference type="Pfam" id="PF01370">
    <property type="entry name" value="Epimerase"/>
    <property type="match status" value="1"/>
</dbReference>
<proteinExistence type="predicted"/>
<dbReference type="InterPro" id="IPR050177">
    <property type="entry name" value="Lipid_A_modif_metabolic_enz"/>
</dbReference>
<keyword evidence="4" id="KW-1185">Reference proteome</keyword>
<name>A0A1H6FZ88_THEAL</name>
<evidence type="ECO:0000259" key="2">
    <source>
        <dbReference type="Pfam" id="PF01370"/>
    </source>
</evidence>
<dbReference type="SUPFAM" id="SSF51735">
    <property type="entry name" value="NAD(P)-binding Rossmann-fold domains"/>
    <property type="match status" value="1"/>
</dbReference>
<dbReference type="Proteomes" id="UP000222056">
    <property type="component" value="Unassembled WGS sequence"/>
</dbReference>
<evidence type="ECO:0000313" key="3">
    <source>
        <dbReference type="EMBL" id="SEH15084.1"/>
    </source>
</evidence>
<accession>A0A1H6FZ88</accession>
<dbReference type="EMBL" id="FNWJ01000002">
    <property type="protein sequence ID" value="SEH15084.1"/>
    <property type="molecule type" value="Genomic_DNA"/>
</dbReference>
<dbReference type="Gene3D" id="3.40.50.720">
    <property type="entry name" value="NAD(P)-binding Rossmann-like Domain"/>
    <property type="match status" value="1"/>
</dbReference>
<dbReference type="RefSeq" id="WP_093118354.1">
    <property type="nucleotide sequence ID" value="NZ_FNWJ01000002.1"/>
</dbReference>
<dbReference type="OrthoDB" id="3205647at2"/>
<evidence type="ECO:0000256" key="1">
    <source>
        <dbReference type="SAM" id="MobiDB-lite"/>
    </source>
</evidence>
<organism evidence="3 4">
    <name type="scientific">Thermoleophilum album</name>
    <dbReference type="NCBI Taxonomy" id="29539"/>
    <lineage>
        <taxon>Bacteria</taxon>
        <taxon>Bacillati</taxon>
        <taxon>Actinomycetota</taxon>
        <taxon>Thermoleophilia</taxon>
        <taxon>Thermoleophilales</taxon>
        <taxon>Thermoleophilaceae</taxon>
        <taxon>Thermoleophilum</taxon>
    </lineage>
</organism>
<protein>
    <submittedName>
        <fullName evidence="3">UDP-glucose 4-epimerase</fullName>
    </submittedName>
</protein>
<feature type="domain" description="NAD-dependent epimerase/dehydratase" evidence="2">
    <location>
        <begin position="6"/>
        <end position="232"/>
    </location>
</feature>
<dbReference type="PANTHER" id="PTHR43245:SF52">
    <property type="entry name" value="NAD-DEPENDENT EPIMERASE_DEHYDRATASE"/>
    <property type="match status" value="1"/>
</dbReference>
<reference evidence="4" key="1">
    <citation type="submission" date="2016-10" db="EMBL/GenBank/DDBJ databases">
        <authorList>
            <person name="Varghese N."/>
            <person name="Submissions S."/>
        </authorList>
    </citation>
    <scope>NUCLEOTIDE SEQUENCE [LARGE SCALE GENOMIC DNA]</scope>
    <source>
        <strain evidence="4">ATCC 35263</strain>
    </source>
</reference>
<dbReference type="InterPro" id="IPR036291">
    <property type="entry name" value="NAD(P)-bd_dom_sf"/>
</dbReference>
<gene>
    <name evidence="3" type="ORF">SAMN02745716_1837</name>
</gene>